<dbReference type="GeneID" id="82157826"/>
<dbReference type="Proteomes" id="UP001193734">
    <property type="component" value="Unassembled WGS sequence"/>
</dbReference>
<reference evidence="1 2" key="1">
    <citation type="submission" date="2020-05" db="EMBL/GenBank/DDBJ databases">
        <title>Distinct polysaccharide utilization as determinants for interspecies competition between intestinal Prevotella spp.</title>
        <authorList>
            <person name="Galvez E.J.C."/>
            <person name="Iljazovic A."/>
            <person name="Strowig T."/>
        </authorList>
    </citation>
    <scope>NUCLEOTIDE SEQUENCE [LARGE SCALE GENOMIC DNA]</scope>
    <source>
        <strain evidence="1 2">PROD</strain>
    </source>
</reference>
<evidence type="ECO:0000313" key="1">
    <source>
        <dbReference type="EMBL" id="NPE14384.1"/>
    </source>
</evidence>
<keyword evidence="2" id="KW-1185">Reference proteome</keyword>
<gene>
    <name evidence="1" type="ORF">HPS55_08605</name>
</gene>
<name>A0ABX2AUI8_9BACT</name>
<organism evidence="1 2">
    <name type="scientific">Xylanibacter rodentium</name>
    <dbReference type="NCBI Taxonomy" id="2736289"/>
    <lineage>
        <taxon>Bacteria</taxon>
        <taxon>Pseudomonadati</taxon>
        <taxon>Bacteroidota</taxon>
        <taxon>Bacteroidia</taxon>
        <taxon>Bacteroidales</taxon>
        <taxon>Prevotellaceae</taxon>
        <taxon>Xylanibacter</taxon>
    </lineage>
</organism>
<sequence>MKRLLLFVVSGLTALSGFSQEKIQFHINRSAQENITGKVADALDLKLKQVMNRNSAAAADVYNVFAIDPAIELTDVVSTEGLVQNVSVAQGNLTLIARNMVDGTMYYSATIPVKGDALGSKESAMLKMISNIKVTDAVYTRFIRIARQKIDEYYAANCGTVLQKAQRLFEEGRYEEAQLYLKAVSPSLPCYEEANMLRQEIVRNIPTNTSPDTVVVEQVVEKPVIVVIDRVVEKPVPVEQVVEKPVPVEEKTVDREPVAEKLDCEISISTQDYTFKVLKCFGDMTQKRITIQAAVTNVTDRNFDQERVEFRSAFTTDGVKLNSLDTDGLYQEYPSRVTRPRNFYITGVNSKIPGLSFVKLGIGGTTVEIRNLPVQW</sequence>
<evidence type="ECO:0000313" key="2">
    <source>
        <dbReference type="Proteomes" id="UP001193734"/>
    </source>
</evidence>
<dbReference type="RefSeq" id="WP_172175089.1">
    <property type="nucleotide sequence ID" value="NZ_CASGIA010000036.1"/>
</dbReference>
<proteinExistence type="predicted"/>
<protein>
    <recommendedName>
        <fullName evidence="3">DUF4352 domain-containing protein</fullName>
    </recommendedName>
</protein>
<dbReference type="EMBL" id="JABKKE010000013">
    <property type="protein sequence ID" value="NPE14384.1"/>
    <property type="molecule type" value="Genomic_DNA"/>
</dbReference>
<evidence type="ECO:0008006" key="3">
    <source>
        <dbReference type="Google" id="ProtNLM"/>
    </source>
</evidence>
<comment type="caution">
    <text evidence="1">The sequence shown here is derived from an EMBL/GenBank/DDBJ whole genome shotgun (WGS) entry which is preliminary data.</text>
</comment>
<accession>A0ABX2AUI8</accession>